<dbReference type="InterPro" id="IPR006059">
    <property type="entry name" value="SBP"/>
</dbReference>
<reference evidence="1" key="1">
    <citation type="journal article" date="2020" name="mSystems">
        <title>Genome- and Community-Level Interaction Insights into Carbon Utilization and Element Cycling Functions of Hydrothermarchaeota in Hydrothermal Sediment.</title>
        <authorList>
            <person name="Zhou Z."/>
            <person name="Liu Y."/>
            <person name="Xu W."/>
            <person name="Pan J."/>
            <person name="Luo Z.H."/>
            <person name="Li M."/>
        </authorList>
    </citation>
    <scope>NUCLEOTIDE SEQUENCE [LARGE SCALE GENOMIC DNA]</scope>
    <source>
        <strain evidence="1">HyVt-96</strain>
    </source>
</reference>
<name>A0A7V5LUN6_UNCW3</name>
<dbReference type="SUPFAM" id="SSF53850">
    <property type="entry name" value="Periplasmic binding protein-like II"/>
    <property type="match status" value="1"/>
</dbReference>
<dbReference type="PANTHER" id="PTHR43649:SF12">
    <property type="entry name" value="DIACETYLCHITOBIOSE BINDING PROTEIN DASA"/>
    <property type="match status" value="1"/>
</dbReference>
<dbReference type="Proteomes" id="UP000886050">
    <property type="component" value="Unassembled WGS sequence"/>
</dbReference>
<protein>
    <submittedName>
        <fullName evidence="1">Sugar ABC transporter substrate-binding protein</fullName>
    </submittedName>
</protein>
<dbReference type="AlphaFoldDB" id="A0A7V5LUN6"/>
<dbReference type="Gene3D" id="3.40.190.10">
    <property type="entry name" value="Periplasmic binding protein-like II"/>
    <property type="match status" value="1"/>
</dbReference>
<accession>A0A7V5LUN6</accession>
<dbReference type="EMBL" id="DRTX01000130">
    <property type="protein sequence ID" value="HHF53218.1"/>
    <property type="molecule type" value="Genomic_DNA"/>
</dbReference>
<evidence type="ECO:0000313" key="1">
    <source>
        <dbReference type="EMBL" id="HHF53218.1"/>
    </source>
</evidence>
<comment type="caution">
    <text evidence="1">The sequence shown here is derived from an EMBL/GenBank/DDBJ whole genome shotgun (WGS) entry which is preliminary data.</text>
</comment>
<dbReference type="CDD" id="cd13585">
    <property type="entry name" value="PBP2_TMBP_like"/>
    <property type="match status" value="1"/>
</dbReference>
<gene>
    <name evidence="1" type="ORF">ENL43_02500</name>
</gene>
<proteinExistence type="predicted"/>
<organism evidence="1">
    <name type="scientific">candidate division WOR-3 bacterium</name>
    <dbReference type="NCBI Taxonomy" id="2052148"/>
    <lineage>
        <taxon>Bacteria</taxon>
        <taxon>Bacteria division WOR-3</taxon>
    </lineage>
</organism>
<dbReference type="Pfam" id="PF01547">
    <property type="entry name" value="SBP_bac_1"/>
    <property type="match status" value="1"/>
</dbReference>
<dbReference type="PANTHER" id="PTHR43649">
    <property type="entry name" value="ARABINOSE-BINDING PROTEIN-RELATED"/>
    <property type="match status" value="1"/>
</dbReference>
<dbReference type="InterPro" id="IPR050490">
    <property type="entry name" value="Bact_solute-bd_prot1"/>
</dbReference>
<sequence>MSRKKLVVIGLVISGLIFAIGPCYAQKITLVFSDWHLTEPHWEQALKEGIAVFEAENPEIKVKLDYVSYAEKETKYATALEAGKGPDVFHLHAYSMRSFIERGYLYDITEFIEKEGSCWYGKDFLDPWYPQTLELVSKDGRYYGLPGDFMAMVLFRNKKLFQEAGLPTDIPPRTWDDFLAYAKKLTRDRNNDGRVDTWGFGTVGAISPGFELRFTPVLFSHGGSYLTPDNKRCALDTPEAKRAFKFFIELYTRYGVIPPGVTARNPGDVREQLATEEVAMILGSGWTVPIVDGLNPDLKASEVLEASPVPVAAGVSPKYTTTAWLSTWVIGRNTKYPEAAWKLLRHQTSKPMTEKWFRDARVLSSRRDVSGGLESLGITGYNELLFDKFARVIAGELAHAKFVPQVKEWPQIIETVNTAVQEAFTKAKSPEQALSEACRRINSILK</sequence>